<protein>
    <recommendedName>
        <fullName evidence="3">HK97 gp10 family phage protein</fullName>
    </recommendedName>
</protein>
<name>A0A0R1KTB7_9LACO</name>
<dbReference type="PATRIC" id="fig|1423788.3.peg.797"/>
<dbReference type="AlphaFoldDB" id="A0A0R1KTB7"/>
<evidence type="ECO:0000313" key="1">
    <source>
        <dbReference type="EMBL" id="KRK84547.1"/>
    </source>
</evidence>
<dbReference type="STRING" id="1423788.FC78_GL000778"/>
<dbReference type="Pfam" id="PF04883">
    <property type="entry name" value="HK97-gp10_like"/>
    <property type="match status" value="1"/>
</dbReference>
<accession>A0A0R1KTB7</accession>
<evidence type="ECO:0008006" key="3">
    <source>
        <dbReference type="Google" id="ProtNLM"/>
    </source>
</evidence>
<organism evidence="1 2">
    <name type="scientific">Companilactobacillus bobalius DSM 19674</name>
    <dbReference type="NCBI Taxonomy" id="1423788"/>
    <lineage>
        <taxon>Bacteria</taxon>
        <taxon>Bacillati</taxon>
        <taxon>Bacillota</taxon>
        <taxon>Bacilli</taxon>
        <taxon>Lactobacillales</taxon>
        <taxon>Lactobacillaceae</taxon>
        <taxon>Companilactobacillus</taxon>
        <taxon>Companilactobacillus bobalius</taxon>
    </lineage>
</organism>
<proteinExistence type="predicted"/>
<dbReference type="RefSeq" id="WP_056950714.1">
    <property type="nucleotide sequence ID" value="NZ_AZDY01000012.1"/>
</dbReference>
<reference evidence="1 2" key="1">
    <citation type="journal article" date="2015" name="Genome Announc.">
        <title>Expanding the biotechnology potential of lactobacilli through comparative genomics of 213 strains and associated genera.</title>
        <authorList>
            <person name="Sun Z."/>
            <person name="Harris H.M."/>
            <person name="McCann A."/>
            <person name="Guo C."/>
            <person name="Argimon S."/>
            <person name="Zhang W."/>
            <person name="Yang X."/>
            <person name="Jeffery I.B."/>
            <person name="Cooney J.C."/>
            <person name="Kagawa T.F."/>
            <person name="Liu W."/>
            <person name="Song Y."/>
            <person name="Salvetti E."/>
            <person name="Wrobel A."/>
            <person name="Rasinkangas P."/>
            <person name="Parkhill J."/>
            <person name="Rea M.C."/>
            <person name="O'Sullivan O."/>
            <person name="Ritari J."/>
            <person name="Douillard F.P."/>
            <person name="Paul Ross R."/>
            <person name="Yang R."/>
            <person name="Briner A.E."/>
            <person name="Felis G.E."/>
            <person name="de Vos W.M."/>
            <person name="Barrangou R."/>
            <person name="Klaenhammer T.R."/>
            <person name="Caufield P.W."/>
            <person name="Cui Y."/>
            <person name="Zhang H."/>
            <person name="O'Toole P.W."/>
        </authorList>
    </citation>
    <scope>NUCLEOTIDE SEQUENCE [LARGE SCALE GENOMIC DNA]</scope>
    <source>
        <strain evidence="1 2">DSM 19674</strain>
    </source>
</reference>
<dbReference type="EMBL" id="AZDY01000012">
    <property type="protein sequence ID" value="KRK84547.1"/>
    <property type="molecule type" value="Genomic_DNA"/>
</dbReference>
<keyword evidence="2" id="KW-1185">Reference proteome</keyword>
<evidence type="ECO:0000313" key="2">
    <source>
        <dbReference type="Proteomes" id="UP000051515"/>
    </source>
</evidence>
<sequence>MEFLEGLEKLERELSNLSLTPSQKKAMTKAGAEVYKESLKNNLNSSLHKGPHTRRSNIKLADDISLKYKGTDGATYVGFKNTPGHFGYVARILNDGYMGHGGKGASEHTTKYISGLHFQERTINETKALVLAAEARKYKEMLGD</sequence>
<gene>
    <name evidence="1" type="ORF">FC78_GL000778</name>
</gene>
<dbReference type="Proteomes" id="UP000051515">
    <property type="component" value="Unassembled WGS sequence"/>
</dbReference>
<comment type="caution">
    <text evidence="1">The sequence shown here is derived from an EMBL/GenBank/DDBJ whole genome shotgun (WGS) entry which is preliminary data.</text>
</comment>
<dbReference type="InterPro" id="IPR010064">
    <property type="entry name" value="HK97-gp10_tail"/>
</dbReference>